<dbReference type="Proteomes" id="UP000825935">
    <property type="component" value="Chromosome 31"/>
</dbReference>
<organism evidence="1 2">
    <name type="scientific">Ceratopteris richardii</name>
    <name type="common">Triangle waterfern</name>
    <dbReference type="NCBI Taxonomy" id="49495"/>
    <lineage>
        <taxon>Eukaryota</taxon>
        <taxon>Viridiplantae</taxon>
        <taxon>Streptophyta</taxon>
        <taxon>Embryophyta</taxon>
        <taxon>Tracheophyta</taxon>
        <taxon>Polypodiopsida</taxon>
        <taxon>Polypodiidae</taxon>
        <taxon>Polypodiales</taxon>
        <taxon>Pteridineae</taxon>
        <taxon>Pteridaceae</taxon>
        <taxon>Parkerioideae</taxon>
        <taxon>Ceratopteris</taxon>
    </lineage>
</organism>
<gene>
    <name evidence="1" type="ORF">KP509_31G068700</name>
</gene>
<reference evidence="1" key="1">
    <citation type="submission" date="2021-08" db="EMBL/GenBank/DDBJ databases">
        <title>WGS assembly of Ceratopteris richardii.</title>
        <authorList>
            <person name="Marchant D.B."/>
            <person name="Chen G."/>
            <person name="Jenkins J."/>
            <person name="Shu S."/>
            <person name="Leebens-Mack J."/>
            <person name="Grimwood J."/>
            <person name="Schmutz J."/>
            <person name="Soltis P."/>
            <person name="Soltis D."/>
            <person name="Chen Z.-H."/>
        </authorList>
    </citation>
    <scope>NUCLEOTIDE SEQUENCE</scope>
    <source>
        <strain evidence="1">Whitten #5841</strain>
        <tissue evidence="1">Leaf</tissue>
    </source>
</reference>
<comment type="caution">
    <text evidence="1">The sequence shown here is derived from an EMBL/GenBank/DDBJ whole genome shotgun (WGS) entry which is preliminary data.</text>
</comment>
<dbReference type="AlphaFoldDB" id="A0A8T2QYX6"/>
<accession>A0A8T2QYX6</accession>
<protein>
    <submittedName>
        <fullName evidence="1">Uncharacterized protein</fullName>
    </submittedName>
</protein>
<evidence type="ECO:0000313" key="1">
    <source>
        <dbReference type="EMBL" id="KAH7289289.1"/>
    </source>
</evidence>
<name>A0A8T2QYX6_CERRI</name>
<dbReference type="EMBL" id="CM035436">
    <property type="protein sequence ID" value="KAH7289289.1"/>
    <property type="molecule type" value="Genomic_DNA"/>
</dbReference>
<proteinExistence type="predicted"/>
<evidence type="ECO:0000313" key="2">
    <source>
        <dbReference type="Proteomes" id="UP000825935"/>
    </source>
</evidence>
<sequence length="96" mass="11078">MDVAVVRLASRLRPIPDVALCVVRREPYQGQTSHILRKVMELLTHCGHGSIVFSKILEMMDMTLMTLANFGDLYKCFDFAHCFSKRIKIERIISHK</sequence>
<keyword evidence="2" id="KW-1185">Reference proteome</keyword>